<reference evidence="2 3" key="1">
    <citation type="submission" date="2019-03" db="EMBL/GenBank/DDBJ databases">
        <title>First draft genome of Liparis tanakae, snailfish: a comprehensive survey of snailfish specific genes.</title>
        <authorList>
            <person name="Kim W."/>
            <person name="Song I."/>
            <person name="Jeong J.-H."/>
            <person name="Kim D."/>
            <person name="Kim S."/>
            <person name="Ryu S."/>
            <person name="Song J.Y."/>
            <person name="Lee S.K."/>
        </authorList>
    </citation>
    <scope>NUCLEOTIDE SEQUENCE [LARGE SCALE GENOMIC DNA]</scope>
    <source>
        <tissue evidence="2">Muscle</tissue>
    </source>
</reference>
<dbReference type="EMBL" id="SRLO01001324">
    <property type="protein sequence ID" value="TNN38921.1"/>
    <property type="molecule type" value="Genomic_DNA"/>
</dbReference>
<evidence type="ECO:0000256" key="1">
    <source>
        <dbReference type="SAM" id="MobiDB-lite"/>
    </source>
</evidence>
<proteinExistence type="predicted"/>
<feature type="region of interest" description="Disordered" evidence="1">
    <location>
        <begin position="1"/>
        <end position="63"/>
    </location>
</feature>
<feature type="compositionally biased region" description="Polar residues" evidence="1">
    <location>
        <begin position="44"/>
        <end position="53"/>
    </location>
</feature>
<comment type="caution">
    <text evidence="2">The sequence shown here is derived from an EMBL/GenBank/DDBJ whole genome shotgun (WGS) entry which is preliminary data.</text>
</comment>
<feature type="compositionally biased region" description="Basic and acidic residues" evidence="1">
    <location>
        <begin position="1"/>
        <end position="15"/>
    </location>
</feature>
<organism evidence="2 3">
    <name type="scientific">Liparis tanakae</name>
    <name type="common">Tanaka's snailfish</name>
    <dbReference type="NCBI Taxonomy" id="230148"/>
    <lineage>
        <taxon>Eukaryota</taxon>
        <taxon>Metazoa</taxon>
        <taxon>Chordata</taxon>
        <taxon>Craniata</taxon>
        <taxon>Vertebrata</taxon>
        <taxon>Euteleostomi</taxon>
        <taxon>Actinopterygii</taxon>
        <taxon>Neopterygii</taxon>
        <taxon>Teleostei</taxon>
        <taxon>Neoteleostei</taxon>
        <taxon>Acanthomorphata</taxon>
        <taxon>Eupercaria</taxon>
        <taxon>Perciformes</taxon>
        <taxon>Cottioidei</taxon>
        <taxon>Cottales</taxon>
        <taxon>Liparidae</taxon>
        <taxon>Liparis</taxon>
    </lineage>
</organism>
<dbReference type="Proteomes" id="UP000314294">
    <property type="component" value="Unassembled WGS sequence"/>
</dbReference>
<feature type="compositionally biased region" description="Basic residues" evidence="1">
    <location>
        <begin position="16"/>
        <end position="31"/>
    </location>
</feature>
<keyword evidence="3" id="KW-1185">Reference proteome</keyword>
<accession>A0A4Z2FD69</accession>
<dbReference type="AlphaFoldDB" id="A0A4Z2FD69"/>
<evidence type="ECO:0000313" key="3">
    <source>
        <dbReference type="Proteomes" id="UP000314294"/>
    </source>
</evidence>
<sequence>MFSWERKNNKEEKERGKKKKERGMKLTRKHSGMFNTAVAPGNQALVTQRTVAPTASPRYHEAT</sequence>
<name>A0A4Z2FD69_9TELE</name>
<evidence type="ECO:0000313" key="2">
    <source>
        <dbReference type="EMBL" id="TNN38921.1"/>
    </source>
</evidence>
<gene>
    <name evidence="2" type="ORF">EYF80_050910</name>
</gene>
<protein>
    <submittedName>
        <fullName evidence="2">Uncharacterized protein</fullName>
    </submittedName>
</protein>